<reference evidence="1 2" key="2">
    <citation type="journal article" date="2022" name="Mol. Ecol. Resour.">
        <title>The genomes of chicory, endive, great burdock and yacon provide insights into Asteraceae paleo-polyploidization history and plant inulin production.</title>
        <authorList>
            <person name="Fan W."/>
            <person name="Wang S."/>
            <person name="Wang H."/>
            <person name="Wang A."/>
            <person name="Jiang F."/>
            <person name="Liu H."/>
            <person name="Zhao H."/>
            <person name="Xu D."/>
            <person name="Zhang Y."/>
        </authorList>
    </citation>
    <scope>NUCLEOTIDE SEQUENCE [LARGE SCALE GENOMIC DNA]</scope>
    <source>
        <strain evidence="2">cv. Punajuju</strain>
        <tissue evidence="1">Leaves</tissue>
    </source>
</reference>
<evidence type="ECO:0000313" key="2">
    <source>
        <dbReference type="Proteomes" id="UP001055811"/>
    </source>
</evidence>
<organism evidence="1 2">
    <name type="scientific">Cichorium intybus</name>
    <name type="common">Chicory</name>
    <dbReference type="NCBI Taxonomy" id="13427"/>
    <lineage>
        <taxon>Eukaryota</taxon>
        <taxon>Viridiplantae</taxon>
        <taxon>Streptophyta</taxon>
        <taxon>Embryophyta</taxon>
        <taxon>Tracheophyta</taxon>
        <taxon>Spermatophyta</taxon>
        <taxon>Magnoliopsida</taxon>
        <taxon>eudicotyledons</taxon>
        <taxon>Gunneridae</taxon>
        <taxon>Pentapetalae</taxon>
        <taxon>asterids</taxon>
        <taxon>campanulids</taxon>
        <taxon>Asterales</taxon>
        <taxon>Asteraceae</taxon>
        <taxon>Cichorioideae</taxon>
        <taxon>Cichorieae</taxon>
        <taxon>Cichoriinae</taxon>
        <taxon>Cichorium</taxon>
    </lineage>
</organism>
<dbReference type="Proteomes" id="UP001055811">
    <property type="component" value="Linkage Group LG09"/>
</dbReference>
<comment type="caution">
    <text evidence="1">The sequence shown here is derived from an EMBL/GenBank/DDBJ whole genome shotgun (WGS) entry which is preliminary data.</text>
</comment>
<dbReference type="EMBL" id="CM042017">
    <property type="protein sequence ID" value="KAI3689742.1"/>
    <property type="molecule type" value="Genomic_DNA"/>
</dbReference>
<proteinExistence type="predicted"/>
<protein>
    <submittedName>
        <fullName evidence="1">Uncharacterized protein</fullName>
    </submittedName>
</protein>
<sequence>MKSATNCREKESARGPFLSLDIFFHNNKSKPSLSLPLKTSKLELLRAPTEIMEGRRLFDGGAAGHLDSDNRSATVRPSTGHPSLQPNYSCRKVQEALQNLASIDLSELCNEAKVEHCRATRDLRSCGRCVQSVLNSCGHASLCEECSQRCDACPICRLPIPKSGNRLSLRLYYECIEAGLISKRYDDRFQEKDGEKQPTADVERLYSFFDVALENNLLSLICHYITDVCMDESAVSSDPVVALLLDEVVVKDWCKRTFKNIIAELQPIYNLDVDEIKSKSTTLLKLTSRLTSISTVLEEFESSFKDSLSAQLHDIHNLQENILKTKQHMEMIIWYTRHHESLEDLNRHGSFVSWRSDVRERKSMAVKRAWPSPIGTSGKDVAMLFIEDALSNLDTQQEFTTNRDDELEIASLQKDGGLSFSRVKIEGMMGSYPFENLRSAIDILFLCGSSDMVVAKQAILLYYLFDRLWKIPDDKWRFCVDDFSATFNIARHSILESFTFYLLDDQSDEALQEACRLLPEISGPTTHPKVAQVLLERQNPYAALMVLRYSGSDNATELVSLNEAVTAVRVRVECGLLIEAFMYQRSLYTKFKKKKARHELTDDFESGVDWLEVLVTEICILCIRRNLVDRIIGLPWNLDEEKHLHKCLLDYAFDEPLTNTGSLLVVFYLQRYRYVEAYQVDRKLQSLEQEFISKNPVDADVANRMSSIQRWRGGLVDKSIQLLPEVEQQKLKSGQMTEIPSTDSDNNVPEKPNLFQDQNPTLPSLLFQMGNENPSPKSSFQAPKSNLTNYGTPNMFTDTERGMDMFKSISKNFKFDDVNTTPLKEFNRGSSRIRKNKHLQNDQIALPSSSPYFGNLVPNSEDSPNSISALFKSPVQEGGLKASGKSARSSRLGRDVPEGSGDLMDMSWSNKEEREPAQTTNTNGGPRWRSDDVSDSEEQQSPNRITNVPLNTPSRGLRRSRRLAGR</sequence>
<gene>
    <name evidence="1" type="ORF">L2E82_47709</name>
</gene>
<reference evidence="2" key="1">
    <citation type="journal article" date="2022" name="Mol. Ecol. Resour.">
        <title>The genomes of chicory, endive, great burdock and yacon provide insights into Asteraceae palaeo-polyploidization history and plant inulin production.</title>
        <authorList>
            <person name="Fan W."/>
            <person name="Wang S."/>
            <person name="Wang H."/>
            <person name="Wang A."/>
            <person name="Jiang F."/>
            <person name="Liu H."/>
            <person name="Zhao H."/>
            <person name="Xu D."/>
            <person name="Zhang Y."/>
        </authorList>
    </citation>
    <scope>NUCLEOTIDE SEQUENCE [LARGE SCALE GENOMIC DNA]</scope>
    <source>
        <strain evidence="2">cv. Punajuju</strain>
    </source>
</reference>
<name>A0ACB8YWS4_CICIN</name>
<keyword evidence="2" id="KW-1185">Reference proteome</keyword>
<evidence type="ECO:0000313" key="1">
    <source>
        <dbReference type="EMBL" id="KAI3689742.1"/>
    </source>
</evidence>
<accession>A0ACB8YWS4</accession>